<reference evidence="1 2" key="2">
    <citation type="journal article" date="2022" name="Mol. Biol. Evol.">
        <title>Comparative Genomics Reveals Insights into the Divergent Evolution of Astigmatic Mites and Household Pest Adaptations.</title>
        <authorList>
            <person name="Xiong Q."/>
            <person name="Wan A.T."/>
            <person name="Liu X."/>
            <person name="Fung C.S."/>
            <person name="Xiao X."/>
            <person name="Malainual N."/>
            <person name="Hou J."/>
            <person name="Wang L."/>
            <person name="Wang M."/>
            <person name="Yang K.Y."/>
            <person name="Cui Y."/>
            <person name="Leung E.L."/>
            <person name="Nong W."/>
            <person name="Shin S.K."/>
            <person name="Au S.W."/>
            <person name="Jeong K.Y."/>
            <person name="Chew F.T."/>
            <person name="Hui J.H."/>
            <person name="Leung T.F."/>
            <person name="Tungtrongchitr A."/>
            <person name="Zhong N."/>
            <person name="Liu Z."/>
            <person name="Tsui S.K."/>
        </authorList>
    </citation>
    <scope>NUCLEOTIDE SEQUENCE [LARGE SCALE GENOMIC DNA]</scope>
    <source>
        <strain evidence="1">Derp</strain>
    </source>
</reference>
<reference evidence="1 2" key="1">
    <citation type="journal article" date="2018" name="J. Allergy Clin. Immunol.">
        <title>High-quality assembly of Dermatophagoides pteronyssinus genome and transcriptome reveals a wide range of novel allergens.</title>
        <authorList>
            <person name="Liu X.Y."/>
            <person name="Yang K.Y."/>
            <person name="Wang M.Q."/>
            <person name="Kwok J.S."/>
            <person name="Zeng X."/>
            <person name="Yang Z."/>
            <person name="Xiao X.J."/>
            <person name="Lau C.P."/>
            <person name="Li Y."/>
            <person name="Huang Z.M."/>
            <person name="Ba J.G."/>
            <person name="Yim A.K."/>
            <person name="Ouyang C.Y."/>
            <person name="Ngai S.M."/>
            <person name="Chan T.F."/>
            <person name="Leung E.L."/>
            <person name="Liu L."/>
            <person name="Liu Z.G."/>
            <person name="Tsui S.K."/>
        </authorList>
    </citation>
    <scope>NUCLEOTIDE SEQUENCE [LARGE SCALE GENOMIC DNA]</scope>
    <source>
        <strain evidence="1">Derp</strain>
    </source>
</reference>
<name>A0ABQ8IWE6_DERPT</name>
<protein>
    <submittedName>
        <fullName evidence="1">Uncharacterized protein</fullName>
    </submittedName>
</protein>
<evidence type="ECO:0000313" key="1">
    <source>
        <dbReference type="EMBL" id="KAH9414602.1"/>
    </source>
</evidence>
<evidence type="ECO:0000313" key="2">
    <source>
        <dbReference type="Proteomes" id="UP000887458"/>
    </source>
</evidence>
<dbReference type="Proteomes" id="UP000887458">
    <property type="component" value="Unassembled WGS sequence"/>
</dbReference>
<comment type="caution">
    <text evidence="1">The sequence shown here is derived from an EMBL/GenBank/DDBJ whole genome shotgun (WGS) entry which is preliminary data.</text>
</comment>
<sequence>MLIGVLKTFDILLNFLFRRKQIKVLFLIYSKTQNKKNLVGVDTSNKRSSVIILSIGFKVESFGGSIKSSTGKANNTNNSFRVNSPGLVRLTNDHNLARTSLDRLDFRSISNEYR</sequence>
<proteinExistence type="predicted"/>
<organism evidence="1 2">
    <name type="scientific">Dermatophagoides pteronyssinus</name>
    <name type="common">European house dust mite</name>
    <dbReference type="NCBI Taxonomy" id="6956"/>
    <lineage>
        <taxon>Eukaryota</taxon>
        <taxon>Metazoa</taxon>
        <taxon>Ecdysozoa</taxon>
        <taxon>Arthropoda</taxon>
        <taxon>Chelicerata</taxon>
        <taxon>Arachnida</taxon>
        <taxon>Acari</taxon>
        <taxon>Acariformes</taxon>
        <taxon>Sarcoptiformes</taxon>
        <taxon>Astigmata</taxon>
        <taxon>Psoroptidia</taxon>
        <taxon>Analgoidea</taxon>
        <taxon>Pyroglyphidae</taxon>
        <taxon>Dermatophagoidinae</taxon>
        <taxon>Dermatophagoides</taxon>
    </lineage>
</organism>
<dbReference type="EMBL" id="NJHN03000107">
    <property type="protein sequence ID" value="KAH9414602.1"/>
    <property type="molecule type" value="Genomic_DNA"/>
</dbReference>
<keyword evidence="2" id="KW-1185">Reference proteome</keyword>
<gene>
    <name evidence="1" type="ORF">DERP_008798</name>
</gene>
<accession>A0ABQ8IWE6</accession>